<dbReference type="Pfam" id="PF12215">
    <property type="entry name" value="Glyco_hydr_116N"/>
    <property type="match status" value="1"/>
</dbReference>
<evidence type="ECO:0000313" key="4">
    <source>
        <dbReference type="Proteomes" id="UP000011885"/>
    </source>
</evidence>
<protein>
    <recommendedName>
        <fullName evidence="2">Glycosyl-hydrolase family 116 N-terminal domain-containing protein</fullName>
    </recommendedName>
</protein>
<sequence length="545" mass="58478">MLQSDPSLSGYWRLDGNLTDTLEKAPGKGGSSASFVEGAVDGKAICLVPNKPVSVTNTNHLRGRSATIELFFKLNSTPVGNEDPVIIAQTAGQQARYIVGIKNDLSALLYQNVNGNVLTTVNPPTDQQFEVGRWYHLAITSYDLDVRAYLDGYECSLVGGAFEFTRRGPKKSTMTLGATTVNGWGSTDICLDEVACYAKGLTRAEIQDHLQAAGWAERLKATGELVARVESERNARRARKEQSILNDPALTAPGTTRIYEGENLDAISFMVGGIGSGAIQFNGKAEPAIWQIACNFNEVRIDDSFLAVRAQSDDGESVVRALQTEPVGPFAAMASLKFEGEYPLGKYRFEDSAFPVEMELEVFNPFIPMDLKNSAIPCAIYKVTAKNTSSSQVKVDVLASQKNALGYSEGKGGRFGNNGNQVLSENGATLLHMTRQEIDNADMVLMTNADHASGCASWNSLEDLHSTFDASGNCSGPATSQFSAAGKTINGALSAPIELAPGESKSVTFVLTWYFKTGNHGAGKKPVKLEGESGQSVGWLHTGQN</sequence>
<gene>
    <name evidence="3" type="ORF">RSSM_06272</name>
</gene>
<dbReference type="InterPro" id="IPR037018">
    <property type="entry name" value="GH65_N"/>
</dbReference>
<dbReference type="PANTHER" id="PTHR12654">
    <property type="entry name" value="BILE ACID BETA-GLUCOSIDASE-RELATED"/>
    <property type="match status" value="1"/>
</dbReference>
<dbReference type="InterPro" id="IPR052566">
    <property type="entry name" value="Non-lysos_glucosylceramidase"/>
</dbReference>
<dbReference type="GO" id="GO:0008422">
    <property type="term" value="F:beta-glucosidase activity"/>
    <property type="evidence" value="ECO:0007669"/>
    <property type="project" value="TreeGrafter"/>
</dbReference>
<evidence type="ECO:0000256" key="1">
    <source>
        <dbReference type="SAM" id="MobiDB-lite"/>
    </source>
</evidence>
<organism evidence="3 4">
    <name type="scientific">Rhodopirellula sallentina SM41</name>
    <dbReference type="NCBI Taxonomy" id="1263870"/>
    <lineage>
        <taxon>Bacteria</taxon>
        <taxon>Pseudomonadati</taxon>
        <taxon>Planctomycetota</taxon>
        <taxon>Planctomycetia</taxon>
        <taxon>Pirellulales</taxon>
        <taxon>Pirellulaceae</taxon>
        <taxon>Rhodopirellula</taxon>
    </lineage>
</organism>
<feature type="non-terminal residue" evidence="3">
    <location>
        <position position="545"/>
    </location>
</feature>
<dbReference type="AlphaFoldDB" id="M5TTA6"/>
<accession>M5TTA6</accession>
<comment type="caution">
    <text evidence="3">The sequence shown here is derived from an EMBL/GenBank/DDBJ whole genome shotgun (WGS) entry which is preliminary data.</text>
</comment>
<dbReference type="Gene3D" id="2.60.120.200">
    <property type="match status" value="1"/>
</dbReference>
<evidence type="ECO:0000313" key="3">
    <source>
        <dbReference type="EMBL" id="EMI52279.1"/>
    </source>
</evidence>
<evidence type="ECO:0000259" key="2">
    <source>
        <dbReference type="Pfam" id="PF12215"/>
    </source>
</evidence>
<dbReference type="Gene3D" id="2.70.98.40">
    <property type="entry name" value="Glycoside hydrolase, family 65, N-terminal domain"/>
    <property type="match status" value="1"/>
</dbReference>
<dbReference type="InterPro" id="IPR024462">
    <property type="entry name" value="GH116_N"/>
</dbReference>
<reference evidence="3 4" key="1">
    <citation type="journal article" date="2013" name="Mar. Genomics">
        <title>Expression of sulfatases in Rhodopirellula baltica and the diversity of sulfatases in the genus Rhodopirellula.</title>
        <authorList>
            <person name="Wegner C.E."/>
            <person name="Richter-Heitmann T."/>
            <person name="Klindworth A."/>
            <person name="Klockow C."/>
            <person name="Richter M."/>
            <person name="Achstetter T."/>
            <person name="Glockner F.O."/>
            <person name="Harder J."/>
        </authorList>
    </citation>
    <scope>NUCLEOTIDE SEQUENCE [LARGE SCALE GENOMIC DNA]</scope>
    <source>
        <strain evidence="3 4">SM41</strain>
    </source>
</reference>
<dbReference type="InterPro" id="IPR013320">
    <property type="entry name" value="ConA-like_dom_sf"/>
</dbReference>
<proteinExistence type="predicted"/>
<feature type="region of interest" description="Disordered" evidence="1">
    <location>
        <begin position="524"/>
        <end position="545"/>
    </location>
</feature>
<feature type="domain" description="Glycosyl-hydrolase family 116 N-terminal" evidence="2">
    <location>
        <begin position="271"/>
        <end position="525"/>
    </location>
</feature>
<dbReference type="Pfam" id="PF13385">
    <property type="entry name" value="Laminin_G_3"/>
    <property type="match status" value="1"/>
</dbReference>
<dbReference type="Proteomes" id="UP000011885">
    <property type="component" value="Unassembled WGS sequence"/>
</dbReference>
<dbReference type="PANTHER" id="PTHR12654:SF0">
    <property type="entry name" value="NON-LYSOSOMAL GLUCOSYLCERAMIDASE"/>
    <property type="match status" value="1"/>
</dbReference>
<dbReference type="EMBL" id="ANOH01000441">
    <property type="protein sequence ID" value="EMI52279.1"/>
    <property type="molecule type" value="Genomic_DNA"/>
</dbReference>
<dbReference type="SUPFAM" id="SSF49899">
    <property type="entry name" value="Concanavalin A-like lectins/glucanases"/>
    <property type="match status" value="1"/>
</dbReference>
<name>M5TTA6_9BACT</name>
<keyword evidence="4" id="KW-1185">Reference proteome</keyword>